<sequence>MDTDRPIGSRGLLVVALAVVVLVLVLLGLAARTAPESAIYEVPQFDQRTPSASATQPPAEGQPPQQNENPLEGLEDTEPNPILQFISQLVVALLVVGGIGLVTVIVFLLVRTLSRRSAAEGIEDESGEVVVDVVAVQEHLARSSAELDVDGDVNQAIVRCWEGLEHLVEDAGAVRDPAQTAREFTRSVLQTADLPSEVVDRLADLYEAALFSGEQLPEGSRADAVRCLEQLRAALTDEVVHG</sequence>
<evidence type="ECO:0000256" key="2">
    <source>
        <dbReference type="SAM" id="Phobius"/>
    </source>
</evidence>
<keyword evidence="2" id="KW-0472">Membrane</keyword>
<evidence type="ECO:0000313" key="4">
    <source>
        <dbReference type="EMBL" id="HIT74922.1"/>
    </source>
</evidence>
<reference evidence="4" key="1">
    <citation type="submission" date="2020-10" db="EMBL/GenBank/DDBJ databases">
        <authorList>
            <person name="Gilroy R."/>
        </authorList>
    </citation>
    <scope>NUCLEOTIDE SEQUENCE</scope>
    <source>
        <strain evidence="4">ChiGjej1B1-24693</strain>
    </source>
</reference>
<dbReference type="AlphaFoldDB" id="A0A9D1GX43"/>
<gene>
    <name evidence="4" type="ORF">IAA98_04995</name>
</gene>
<dbReference type="Pfam" id="PF13559">
    <property type="entry name" value="DUF4129"/>
    <property type="match status" value="1"/>
</dbReference>
<feature type="domain" description="Protein-glutamine gamma-glutamyltransferase-like C-terminal" evidence="3">
    <location>
        <begin position="160"/>
        <end position="229"/>
    </location>
</feature>
<feature type="transmembrane region" description="Helical" evidence="2">
    <location>
        <begin position="12"/>
        <end position="31"/>
    </location>
</feature>
<feature type="transmembrane region" description="Helical" evidence="2">
    <location>
        <begin position="85"/>
        <end position="110"/>
    </location>
</feature>
<comment type="caution">
    <text evidence="4">The sequence shown here is derived from an EMBL/GenBank/DDBJ whole genome shotgun (WGS) entry which is preliminary data.</text>
</comment>
<protein>
    <submittedName>
        <fullName evidence="4">DUF4129 domain-containing protein</fullName>
    </submittedName>
</protein>
<evidence type="ECO:0000259" key="3">
    <source>
        <dbReference type="Pfam" id="PF13559"/>
    </source>
</evidence>
<keyword evidence="2" id="KW-0812">Transmembrane</keyword>
<dbReference type="InterPro" id="IPR025403">
    <property type="entry name" value="TgpA-like_C"/>
</dbReference>
<evidence type="ECO:0000313" key="5">
    <source>
        <dbReference type="Proteomes" id="UP000886842"/>
    </source>
</evidence>
<keyword evidence="2" id="KW-1133">Transmembrane helix</keyword>
<feature type="compositionally biased region" description="Polar residues" evidence="1">
    <location>
        <begin position="46"/>
        <end position="56"/>
    </location>
</feature>
<feature type="region of interest" description="Disordered" evidence="1">
    <location>
        <begin position="45"/>
        <end position="76"/>
    </location>
</feature>
<reference evidence="4" key="2">
    <citation type="journal article" date="2021" name="PeerJ">
        <title>Extensive microbial diversity within the chicken gut microbiome revealed by metagenomics and culture.</title>
        <authorList>
            <person name="Gilroy R."/>
            <person name="Ravi A."/>
            <person name="Getino M."/>
            <person name="Pursley I."/>
            <person name="Horton D.L."/>
            <person name="Alikhan N.F."/>
            <person name="Baker D."/>
            <person name="Gharbi K."/>
            <person name="Hall N."/>
            <person name="Watson M."/>
            <person name="Adriaenssens E.M."/>
            <person name="Foster-Nyarko E."/>
            <person name="Jarju S."/>
            <person name="Secka A."/>
            <person name="Antonio M."/>
            <person name="Oren A."/>
            <person name="Chaudhuri R.R."/>
            <person name="La Ragione R."/>
            <person name="Hildebrand F."/>
            <person name="Pallen M.J."/>
        </authorList>
    </citation>
    <scope>NUCLEOTIDE SEQUENCE</scope>
    <source>
        <strain evidence="4">ChiGjej1B1-24693</strain>
    </source>
</reference>
<accession>A0A9D1GX43</accession>
<organism evidence="4 5">
    <name type="scientific">Candidatus Avipropionibacterium avicola</name>
    <dbReference type="NCBI Taxonomy" id="2840701"/>
    <lineage>
        <taxon>Bacteria</taxon>
        <taxon>Bacillati</taxon>
        <taxon>Actinomycetota</taxon>
        <taxon>Actinomycetes</taxon>
        <taxon>Propionibacteriales</taxon>
        <taxon>Propionibacteriaceae</taxon>
        <taxon>Propionibacteriaceae incertae sedis</taxon>
        <taxon>Candidatus Avipropionibacterium</taxon>
    </lineage>
</organism>
<evidence type="ECO:0000256" key="1">
    <source>
        <dbReference type="SAM" id="MobiDB-lite"/>
    </source>
</evidence>
<proteinExistence type="predicted"/>
<dbReference type="EMBL" id="DVLP01000151">
    <property type="protein sequence ID" value="HIT74922.1"/>
    <property type="molecule type" value="Genomic_DNA"/>
</dbReference>
<dbReference type="Proteomes" id="UP000886842">
    <property type="component" value="Unassembled WGS sequence"/>
</dbReference>
<name>A0A9D1GX43_9ACTN</name>